<feature type="transmembrane region" description="Helical" evidence="1">
    <location>
        <begin position="179"/>
        <end position="210"/>
    </location>
</feature>
<dbReference type="RefSeq" id="WP_379852619.1">
    <property type="nucleotide sequence ID" value="NZ_JBHZPY010000013.1"/>
</dbReference>
<evidence type="ECO:0000256" key="1">
    <source>
        <dbReference type="SAM" id="Phobius"/>
    </source>
</evidence>
<feature type="transmembrane region" description="Helical" evidence="1">
    <location>
        <begin position="106"/>
        <end position="130"/>
    </location>
</feature>
<accession>A0ABW6I7Q9</accession>
<gene>
    <name evidence="2" type="ORF">ACFX5F_13930</name>
</gene>
<organism evidence="2 3">
    <name type="scientific">Flavobacterium zhoui</name>
    <dbReference type="NCBI Taxonomy" id="3230414"/>
    <lineage>
        <taxon>Bacteria</taxon>
        <taxon>Pseudomonadati</taxon>
        <taxon>Bacteroidota</taxon>
        <taxon>Flavobacteriia</taxon>
        <taxon>Flavobacteriales</taxon>
        <taxon>Flavobacteriaceae</taxon>
        <taxon>Flavobacterium</taxon>
    </lineage>
</organism>
<sequence length="392" mass="45131">MSNLSIKEFYNNIVLLLLLTLSFSKSIPNIVLAVALFAFIVMLYKKQTAFPKKQYYYPFGFLFFYLLTKSIFNSSIANEINLFSRFLLVLILPILFIPVPKNKIIVGFIVSIFMAVIVALVNTAVFYLKYKTLPFSNGEEVNKLLIIERPYLGFMCLIALILSLFIAKEYPKYKKTLFALSIFFTIFIFFIAARLSIITLLGVAIIYLLFYSGLSVLKKIGVVAVSFALILASLLSYKNLSNRFFVSDSIQTMKDYEPRVVIWSCASEIARSTEFNSIFGSKSINWIEKQYVQCYSDTIKNESKKAWFLNIKYNSHNQFIDFFLIGGFLGLGLFLFFLFSMLKYSVGNFYFFSIAVSLILFFLMENVLHRQLGCYSTAILFSIISKYKDEKN</sequence>
<feature type="transmembrane region" description="Helical" evidence="1">
    <location>
        <begin position="150"/>
        <end position="167"/>
    </location>
</feature>
<feature type="transmembrane region" description="Helical" evidence="1">
    <location>
        <begin position="319"/>
        <end position="342"/>
    </location>
</feature>
<keyword evidence="1" id="KW-0472">Membrane</keyword>
<name>A0ABW6I7Q9_9FLAO</name>
<reference evidence="2 3" key="1">
    <citation type="submission" date="2024-06" db="EMBL/GenBank/DDBJ databases">
        <title>Flavobacterium spp. isolated from glacier.</title>
        <authorList>
            <person name="Han D."/>
        </authorList>
    </citation>
    <scope>NUCLEOTIDE SEQUENCE [LARGE SCALE GENOMIC DNA]</scope>
    <source>
        <strain evidence="2 3">ZS1P70</strain>
    </source>
</reference>
<keyword evidence="1" id="KW-0812">Transmembrane</keyword>
<feature type="transmembrane region" description="Helical" evidence="1">
    <location>
        <begin position="82"/>
        <end position="99"/>
    </location>
</feature>
<feature type="transmembrane region" description="Helical" evidence="1">
    <location>
        <begin position="348"/>
        <end position="368"/>
    </location>
</feature>
<evidence type="ECO:0000313" key="2">
    <source>
        <dbReference type="EMBL" id="MFE3872323.1"/>
    </source>
</evidence>
<feature type="transmembrane region" description="Helical" evidence="1">
    <location>
        <begin position="26"/>
        <end position="44"/>
    </location>
</feature>
<evidence type="ECO:0008006" key="4">
    <source>
        <dbReference type="Google" id="ProtNLM"/>
    </source>
</evidence>
<dbReference type="Proteomes" id="UP001600107">
    <property type="component" value="Unassembled WGS sequence"/>
</dbReference>
<feature type="transmembrane region" description="Helical" evidence="1">
    <location>
        <begin position="216"/>
        <end position="237"/>
    </location>
</feature>
<evidence type="ECO:0000313" key="3">
    <source>
        <dbReference type="Proteomes" id="UP001600107"/>
    </source>
</evidence>
<comment type="caution">
    <text evidence="2">The sequence shown here is derived from an EMBL/GenBank/DDBJ whole genome shotgun (WGS) entry which is preliminary data.</text>
</comment>
<proteinExistence type="predicted"/>
<keyword evidence="3" id="KW-1185">Reference proteome</keyword>
<keyword evidence="1" id="KW-1133">Transmembrane helix</keyword>
<feature type="transmembrane region" description="Helical" evidence="1">
    <location>
        <begin position="56"/>
        <end position="76"/>
    </location>
</feature>
<protein>
    <recommendedName>
        <fullName evidence="4">O-antigen ligase family protein</fullName>
    </recommendedName>
</protein>
<dbReference type="EMBL" id="JBHZPY010000013">
    <property type="protein sequence ID" value="MFE3872323.1"/>
    <property type="molecule type" value="Genomic_DNA"/>
</dbReference>